<dbReference type="SUPFAM" id="SSF48208">
    <property type="entry name" value="Six-hairpin glycosidases"/>
    <property type="match status" value="1"/>
</dbReference>
<dbReference type="Proteomes" id="UP000292958">
    <property type="component" value="Unassembled WGS sequence"/>
</dbReference>
<dbReference type="GO" id="GO:0005975">
    <property type="term" value="P:carbohydrate metabolic process"/>
    <property type="evidence" value="ECO:0007669"/>
    <property type="project" value="InterPro"/>
</dbReference>
<reference evidence="2 3" key="1">
    <citation type="submission" date="2019-02" db="EMBL/GenBank/DDBJ databases">
        <title>Genomic Encyclopedia of Archaeal and Bacterial Type Strains, Phase II (KMG-II): from individual species to whole genera.</title>
        <authorList>
            <person name="Goeker M."/>
        </authorList>
    </citation>
    <scope>NUCLEOTIDE SEQUENCE [LARGE SCALE GENOMIC DNA]</scope>
    <source>
        <strain evidence="2 3">DSM 18101</strain>
    </source>
</reference>
<keyword evidence="1" id="KW-0732">Signal</keyword>
<feature type="signal peptide" evidence="1">
    <location>
        <begin position="1"/>
        <end position="23"/>
    </location>
</feature>
<feature type="chain" id="PRO_5020666978" description="Glycogen debranching enzyme" evidence="1">
    <location>
        <begin position="24"/>
        <end position="838"/>
    </location>
</feature>
<dbReference type="RefSeq" id="WP_130419955.1">
    <property type="nucleotide sequence ID" value="NZ_SHKW01000001.1"/>
</dbReference>
<evidence type="ECO:0000256" key="1">
    <source>
        <dbReference type="SAM" id="SignalP"/>
    </source>
</evidence>
<dbReference type="OrthoDB" id="9759959at2"/>
<dbReference type="Gene3D" id="1.50.10.10">
    <property type="match status" value="1"/>
</dbReference>
<dbReference type="InterPro" id="IPR008928">
    <property type="entry name" value="6-hairpin_glycosidase_sf"/>
</dbReference>
<keyword evidence="3" id="KW-1185">Reference proteome</keyword>
<dbReference type="AlphaFoldDB" id="A0A4Q7YY41"/>
<dbReference type="InterPro" id="IPR012341">
    <property type="entry name" value="6hp_glycosidase-like_sf"/>
</dbReference>
<organism evidence="2 3">
    <name type="scientific">Edaphobacter modestus</name>
    <dbReference type="NCBI Taxonomy" id="388466"/>
    <lineage>
        <taxon>Bacteria</taxon>
        <taxon>Pseudomonadati</taxon>
        <taxon>Acidobacteriota</taxon>
        <taxon>Terriglobia</taxon>
        <taxon>Terriglobales</taxon>
        <taxon>Acidobacteriaceae</taxon>
        <taxon>Edaphobacter</taxon>
    </lineage>
</organism>
<sequence length="838" mass="93765">MRQLRQRKLHLLCGFLFSPVFLAAQMTFAPTPKFSLDDNPLVIRQPAQANRPFSVTGQQGAILGQQDGSFELWLLPVKMLHNARLTAKLQGYETVIDLNANASQIEVRPDHTTITYSHAAITVKQHMFIPRSAQRDVATAVILFEIHAIRPAVVTLQFEPSMERQWPASNFGRPNASWSSVGTGGVYTLATDNPNFFGMVAMPGSQRGPLRPYQERPQTLPLEFNISYDPAHDDGRFFPLLAAVTGVSGKQELTAGQLQDQLLNAAHNVPALYRSTADFFQHFFDTRLTARTPEVKLDEALKWAEISIEQARVSSPIGSGLAGGWYTSGDSARPGFGWFFGRDTLWTLYAVNSYGDFRLSREAMDFLIAHQRADGKMMHEYSQTAELLDWIHLPYLYAAADSTPLFVMQMADYVRSSGDTEYLREHWDNVKRAYAFTRAHTTHGVYDNSQGTGWVEEWLPKMPQQEIYLAALDQQSSEAMEKLARLMNDSSLASAAAQQAKTTREYLMTYRSADGFYSFSHNSDDSFDARHTVFPAVAWWSGSLALPQADKMFDAWAAPRFATDWGTRSMEEGAETYDPLSYHHGSVWPLYTGWTSLAEYRAGRPQAGFASLEQNAQLTWLQDPGQVTEVLSGQFYQPLGRSSSHQLWSSAMVLSPAVRGLFGVEADALTGRLRVDPQLPAQWSEASLQHVPFGDTRLDLNIRRVDSNLEVEAISPKPIKLCLQNSRDFFGDVSCRAPEATTHTLRIPLPAVEVGLEQQSPQPGDSTQQVKFIRQEYGARSLRIWLEVAENTTARMYLRTNGSVRNLNVIGAQRDQNELTVTGSGTGGYSGRTIEIRW</sequence>
<gene>
    <name evidence="2" type="ORF">BDD14_3708</name>
</gene>
<evidence type="ECO:0008006" key="4">
    <source>
        <dbReference type="Google" id="ProtNLM"/>
    </source>
</evidence>
<accession>A0A4Q7YY41</accession>
<protein>
    <recommendedName>
        <fullName evidence="4">Glycogen debranching enzyme</fullName>
    </recommendedName>
</protein>
<comment type="caution">
    <text evidence="2">The sequence shown here is derived from an EMBL/GenBank/DDBJ whole genome shotgun (WGS) entry which is preliminary data.</text>
</comment>
<proteinExistence type="predicted"/>
<evidence type="ECO:0000313" key="3">
    <source>
        <dbReference type="Proteomes" id="UP000292958"/>
    </source>
</evidence>
<evidence type="ECO:0000313" key="2">
    <source>
        <dbReference type="EMBL" id="RZU42161.1"/>
    </source>
</evidence>
<name>A0A4Q7YY41_9BACT</name>
<dbReference type="EMBL" id="SHKW01000001">
    <property type="protein sequence ID" value="RZU42161.1"/>
    <property type="molecule type" value="Genomic_DNA"/>
</dbReference>